<feature type="binding site" evidence="4">
    <location>
        <position position="266"/>
    </location>
    <ligand>
        <name>S-adenosyl-L-methionine</name>
        <dbReference type="ChEBI" id="CHEBI:59789"/>
    </ligand>
</feature>
<organism evidence="6 7">
    <name type="scientific">Bodo saltans</name>
    <name type="common">Flagellated protozoan</name>
    <dbReference type="NCBI Taxonomy" id="75058"/>
    <lineage>
        <taxon>Eukaryota</taxon>
        <taxon>Discoba</taxon>
        <taxon>Euglenozoa</taxon>
        <taxon>Kinetoplastea</taxon>
        <taxon>Metakinetoplastina</taxon>
        <taxon>Eubodonida</taxon>
        <taxon>Bodonidae</taxon>
        <taxon>Bodo</taxon>
    </lineage>
</organism>
<feature type="compositionally biased region" description="Low complexity" evidence="5">
    <location>
        <begin position="213"/>
        <end position="229"/>
    </location>
</feature>
<proteinExistence type="inferred from homology"/>
<dbReference type="InterPro" id="IPR029063">
    <property type="entry name" value="SAM-dependent_MTases_sf"/>
</dbReference>
<name>A0A0S4ISH9_BODSA</name>
<dbReference type="InterPro" id="IPR021867">
    <property type="entry name" value="Bmt2/SAMTOR"/>
</dbReference>
<feature type="region of interest" description="Disordered" evidence="5">
    <location>
        <begin position="207"/>
        <end position="229"/>
    </location>
</feature>
<evidence type="ECO:0000313" key="6">
    <source>
        <dbReference type="EMBL" id="CUF62921.1"/>
    </source>
</evidence>
<dbReference type="SUPFAM" id="SSF53335">
    <property type="entry name" value="S-adenosyl-L-methionine-dependent methyltransferases"/>
    <property type="match status" value="1"/>
</dbReference>
<evidence type="ECO:0000256" key="3">
    <source>
        <dbReference type="ARBA" id="ARBA00022691"/>
    </source>
</evidence>
<dbReference type="VEuPathDB" id="TriTrypDB:BSAL_64240"/>
<evidence type="ECO:0000256" key="2">
    <source>
        <dbReference type="ARBA" id="ARBA00022679"/>
    </source>
</evidence>
<dbReference type="AlphaFoldDB" id="A0A0S4ISH9"/>
<comment type="function">
    <text evidence="4">Probable S-adenosyl-L-methionine-dependent methyltransferase.</text>
</comment>
<evidence type="ECO:0000256" key="1">
    <source>
        <dbReference type="ARBA" id="ARBA00022603"/>
    </source>
</evidence>
<feature type="region of interest" description="Disordered" evidence="5">
    <location>
        <begin position="1"/>
        <end position="29"/>
    </location>
</feature>
<dbReference type="PANTHER" id="PTHR21008:SF0">
    <property type="entry name" value="S-ADENOSYLMETHIONINE SENSOR UPSTREAM OF MTORC1"/>
    <property type="match status" value="1"/>
</dbReference>
<dbReference type="OMA" id="CIHAFLA"/>
<feature type="binding site" evidence="4">
    <location>
        <position position="319"/>
    </location>
    <ligand>
        <name>S-adenosyl-L-methionine</name>
        <dbReference type="ChEBI" id="CHEBI:59789"/>
    </ligand>
</feature>
<dbReference type="EC" id="2.1.1.-" evidence="4"/>
<dbReference type="HAMAP" id="MF_03044">
    <property type="entry name" value="BMT2"/>
    <property type="match status" value="1"/>
</dbReference>
<dbReference type="OrthoDB" id="5954793at2759"/>
<keyword evidence="3 4" id="KW-0949">S-adenosyl-L-methionine</keyword>
<keyword evidence="1 4" id="KW-0489">Methyltransferase</keyword>
<evidence type="ECO:0000313" key="7">
    <source>
        <dbReference type="Proteomes" id="UP000051952"/>
    </source>
</evidence>
<keyword evidence="2 4" id="KW-0808">Transferase</keyword>
<evidence type="ECO:0000256" key="4">
    <source>
        <dbReference type="HAMAP-Rule" id="MF_03044"/>
    </source>
</evidence>
<dbReference type="EMBL" id="CYKH01000370">
    <property type="protein sequence ID" value="CUF62921.1"/>
    <property type="molecule type" value="Genomic_DNA"/>
</dbReference>
<dbReference type="Gene3D" id="3.40.50.150">
    <property type="entry name" value="Vaccinia Virus protein VP39"/>
    <property type="match status" value="1"/>
</dbReference>
<evidence type="ECO:0000256" key="5">
    <source>
        <dbReference type="SAM" id="MobiDB-lite"/>
    </source>
</evidence>
<sequence>MAKRPREEDESAQIEATSSPSPNDPINKDNLVWSSFIKAHHQRIRDSVKADHGGNAEAAWRAVLQDQTALAQYATSMHHLATKYWDTPSTTSGIPQPQDDDKKSVAQSSDPNTEASAAAAAASSKFRYDDRIEYALSCIQEYFIGPVAGSGGGNEGKGNTFLPFAVTVPLKQAKRDYYSAQQAPMPEDAQLQWIRTWLDKRTRRITRGEPPVEASSSATSQSPSSALTSSQESFLRLYFPVNDAEENTADSPRLTTMPSIRMLDVGSCYAPFEGKSIVMWNHANDGCAPRADSLPSQHIIYSKDGLHASEFPLDVVSVDLAPYPESTVWPCDWLGVDVVVETHNHLNHNDAGATAKDQLRFDAAHRSGTQQHQQEASAPPPLSSYCGRPHVLGIHAASFDVITFSLVLSYMPTPQMRFEACRKAYAVLREHGLLVVISTRTQGPRQATWVNDWISAIETIGFVRVHKHVRCRLIGMTFQKVTGGGGGRPVASEATLAQSAAKMVITADTI</sequence>
<protein>
    <recommendedName>
        <fullName evidence="4">Probable methyltransferase BMT2 homolog</fullName>
        <ecNumber evidence="4">2.1.1.-</ecNumber>
    </recommendedName>
</protein>
<dbReference type="PANTHER" id="PTHR21008">
    <property type="entry name" value="S-ADENOSYLMETHIONINE SENSOR UPSTREAM OF MTORC1-RELATED"/>
    <property type="match status" value="1"/>
</dbReference>
<dbReference type="Proteomes" id="UP000051952">
    <property type="component" value="Unassembled WGS sequence"/>
</dbReference>
<dbReference type="GO" id="GO:0032259">
    <property type="term" value="P:methylation"/>
    <property type="evidence" value="ECO:0007669"/>
    <property type="project" value="UniProtKB-KW"/>
</dbReference>
<feature type="region of interest" description="Disordered" evidence="5">
    <location>
        <begin position="86"/>
        <end position="116"/>
    </location>
</feature>
<dbReference type="GO" id="GO:1904262">
    <property type="term" value="P:negative regulation of TORC1 signaling"/>
    <property type="evidence" value="ECO:0007669"/>
    <property type="project" value="TreeGrafter"/>
</dbReference>
<gene>
    <name evidence="6" type="ORF">BSAL_64240</name>
</gene>
<accession>A0A0S4ISH9</accession>
<comment type="similarity">
    <text evidence="4">Belongs to the BMT2 family.</text>
</comment>
<feature type="compositionally biased region" description="Polar residues" evidence="5">
    <location>
        <begin position="105"/>
        <end position="114"/>
    </location>
</feature>
<reference evidence="7" key="1">
    <citation type="submission" date="2015-09" db="EMBL/GenBank/DDBJ databases">
        <authorList>
            <consortium name="Pathogen Informatics"/>
        </authorList>
    </citation>
    <scope>NUCLEOTIDE SEQUENCE [LARGE SCALE GENOMIC DNA]</scope>
    <source>
        <strain evidence="7">Lake Konstanz</strain>
    </source>
</reference>
<dbReference type="GO" id="GO:0008168">
    <property type="term" value="F:methyltransferase activity"/>
    <property type="evidence" value="ECO:0007669"/>
    <property type="project" value="UniProtKB-UniRule"/>
</dbReference>
<keyword evidence="7" id="KW-1185">Reference proteome</keyword>